<evidence type="ECO:0000259" key="1">
    <source>
        <dbReference type="Pfam" id="PF13354"/>
    </source>
</evidence>
<name>A0A6L5YCQ0_9BACT</name>
<dbReference type="RefSeq" id="WP_154528429.1">
    <property type="nucleotide sequence ID" value="NZ_VUNH01000004.1"/>
</dbReference>
<reference evidence="2 3" key="1">
    <citation type="submission" date="2019-08" db="EMBL/GenBank/DDBJ databases">
        <title>In-depth cultivation of the pig gut microbiome towards novel bacterial diversity and tailored functional studies.</title>
        <authorList>
            <person name="Wylensek D."/>
            <person name="Hitch T.C.A."/>
            <person name="Clavel T."/>
        </authorList>
    </citation>
    <scope>NUCLEOTIDE SEQUENCE [LARGE SCALE GENOMIC DNA]</scope>
    <source>
        <strain evidence="2 3">SM-530-WT-4B</strain>
    </source>
</reference>
<dbReference type="Proteomes" id="UP000473699">
    <property type="component" value="Unassembled WGS sequence"/>
</dbReference>
<organism evidence="2 3">
    <name type="scientific">Pyramidobacter porci</name>
    <dbReference type="NCBI Taxonomy" id="2605789"/>
    <lineage>
        <taxon>Bacteria</taxon>
        <taxon>Thermotogati</taxon>
        <taxon>Synergistota</taxon>
        <taxon>Synergistia</taxon>
        <taxon>Synergistales</taxon>
        <taxon>Dethiosulfovibrionaceae</taxon>
        <taxon>Pyramidobacter</taxon>
    </lineage>
</organism>
<protein>
    <submittedName>
        <fullName evidence="2">Serine hydrolase</fullName>
    </submittedName>
</protein>
<dbReference type="PANTHER" id="PTHR35333:SF3">
    <property type="entry name" value="BETA-LACTAMASE-TYPE TRANSPEPTIDASE FOLD CONTAINING PROTEIN"/>
    <property type="match status" value="1"/>
</dbReference>
<dbReference type="InterPro" id="IPR012338">
    <property type="entry name" value="Beta-lactam/transpept-like"/>
</dbReference>
<accession>A0A6L5YCQ0</accession>
<dbReference type="SUPFAM" id="SSF56601">
    <property type="entry name" value="beta-lactamase/transpeptidase-like"/>
    <property type="match status" value="1"/>
</dbReference>
<dbReference type="AlphaFoldDB" id="A0A6L5YCQ0"/>
<dbReference type="GO" id="GO:0030655">
    <property type="term" value="P:beta-lactam antibiotic catabolic process"/>
    <property type="evidence" value="ECO:0007669"/>
    <property type="project" value="InterPro"/>
</dbReference>
<evidence type="ECO:0000313" key="3">
    <source>
        <dbReference type="Proteomes" id="UP000473699"/>
    </source>
</evidence>
<gene>
    <name evidence="2" type="ORF">FYJ74_04650</name>
</gene>
<keyword evidence="3" id="KW-1185">Reference proteome</keyword>
<keyword evidence="2" id="KW-0378">Hydrolase</keyword>
<dbReference type="EMBL" id="VUNH01000004">
    <property type="protein sequence ID" value="MST55322.1"/>
    <property type="molecule type" value="Genomic_DNA"/>
</dbReference>
<dbReference type="PANTHER" id="PTHR35333">
    <property type="entry name" value="BETA-LACTAMASE"/>
    <property type="match status" value="1"/>
</dbReference>
<dbReference type="Gene3D" id="3.40.710.10">
    <property type="entry name" value="DD-peptidase/beta-lactamase superfamily"/>
    <property type="match status" value="1"/>
</dbReference>
<evidence type="ECO:0000313" key="2">
    <source>
        <dbReference type="EMBL" id="MST55322.1"/>
    </source>
</evidence>
<dbReference type="GO" id="GO:0008800">
    <property type="term" value="F:beta-lactamase activity"/>
    <property type="evidence" value="ECO:0007669"/>
    <property type="project" value="InterPro"/>
</dbReference>
<feature type="domain" description="Beta-lactamase class A catalytic" evidence="1">
    <location>
        <begin position="31"/>
        <end position="211"/>
    </location>
</feature>
<dbReference type="InterPro" id="IPR000871">
    <property type="entry name" value="Beta-lactam_class-A"/>
</dbReference>
<dbReference type="InterPro" id="IPR045155">
    <property type="entry name" value="Beta-lactam_cat"/>
</dbReference>
<dbReference type="GO" id="GO:0046677">
    <property type="term" value="P:response to antibiotic"/>
    <property type="evidence" value="ECO:0007669"/>
    <property type="project" value="InterPro"/>
</dbReference>
<sequence length="239" mass="24909">MPENWKGGVLRAIAGAAGGAPAAAVYDGTADLQLVYNGGRFVPAGPMAALPALWNLFERVEAGEIELGEPLPGAPMSWEDAARAVCGGGVEAVNALISALGMEAVNAAARRAGMEQTEIRRPVGENESLRSNVTCAEDAAAFFRRLLSHEGLSEASCRRLLALMSESRDGGKFASVGEKCLARFGASFPGSEYDAGVLCPDGKRPVVAAALVMLQPDREKGARFCRRVAEAVCGEDGEA</sequence>
<comment type="caution">
    <text evidence="2">The sequence shown here is derived from an EMBL/GenBank/DDBJ whole genome shotgun (WGS) entry which is preliminary data.</text>
</comment>
<dbReference type="Pfam" id="PF13354">
    <property type="entry name" value="Beta-lactamase2"/>
    <property type="match status" value="1"/>
</dbReference>
<proteinExistence type="predicted"/>